<feature type="transmembrane region" description="Helical" evidence="10">
    <location>
        <begin position="176"/>
        <end position="194"/>
    </location>
</feature>
<dbReference type="InterPro" id="IPR000412">
    <property type="entry name" value="ABC_2_transport"/>
</dbReference>
<evidence type="ECO:0000256" key="7">
    <source>
        <dbReference type="ARBA" id="ARBA00022989"/>
    </source>
</evidence>
<dbReference type="Pfam" id="PF01061">
    <property type="entry name" value="ABC2_membrane"/>
    <property type="match status" value="1"/>
</dbReference>
<evidence type="ECO:0000259" key="11">
    <source>
        <dbReference type="Pfam" id="PF01061"/>
    </source>
</evidence>
<keyword evidence="5" id="KW-0762">Sugar transport</keyword>
<dbReference type="GO" id="GO:0015774">
    <property type="term" value="P:polysaccharide transport"/>
    <property type="evidence" value="ECO:0007669"/>
    <property type="project" value="UniProtKB-KW"/>
</dbReference>
<gene>
    <name evidence="12" type="ordered locus">Meso_2757</name>
</gene>
<name>Q11EP1_CHESB</name>
<dbReference type="PANTHER" id="PTHR30413">
    <property type="entry name" value="INNER MEMBRANE TRANSPORT PERMEASE"/>
    <property type="match status" value="1"/>
</dbReference>
<comment type="subcellular location">
    <subcellularLocation>
        <location evidence="1">Cell membrane</location>
        <topology evidence="1">Multi-pass membrane protein</topology>
    </subcellularLocation>
</comment>
<feature type="transmembrane region" description="Helical" evidence="10">
    <location>
        <begin position="58"/>
        <end position="76"/>
    </location>
</feature>
<dbReference type="GO" id="GO:0140359">
    <property type="term" value="F:ABC-type transporter activity"/>
    <property type="evidence" value="ECO:0007669"/>
    <property type="project" value="InterPro"/>
</dbReference>
<dbReference type="EMBL" id="CP000390">
    <property type="protein sequence ID" value="ABG64134.1"/>
    <property type="molecule type" value="Genomic_DNA"/>
</dbReference>
<accession>Q11EP1</accession>
<dbReference type="PANTHER" id="PTHR30413:SF10">
    <property type="entry name" value="CAPSULE POLYSACCHARIDE EXPORT INNER-MEMBRANE PROTEIN CTRC"/>
    <property type="match status" value="1"/>
</dbReference>
<evidence type="ECO:0000256" key="5">
    <source>
        <dbReference type="ARBA" id="ARBA00022597"/>
    </source>
</evidence>
<organism evidence="12">
    <name type="scientific">Chelativorans sp. (strain BNC1)</name>
    <dbReference type="NCBI Taxonomy" id="266779"/>
    <lineage>
        <taxon>Bacteria</taxon>
        <taxon>Pseudomonadati</taxon>
        <taxon>Pseudomonadota</taxon>
        <taxon>Alphaproteobacteria</taxon>
        <taxon>Hyphomicrobiales</taxon>
        <taxon>Phyllobacteriaceae</taxon>
        <taxon>Chelativorans</taxon>
    </lineage>
</organism>
<proteinExistence type="inferred from homology"/>
<dbReference type="GO" id="GO:0015920">
    <property type="term" value="P:lipopolysaccharide transport"/>
    <property type="evidence" value="ECO:0007669"/>
    <property type="project" value="TreeGrafter"/>
</dbReference>
<keyword evidence="6 10" id="KW-0812">Transmembrane</keyword>
<evidence type="ECO:0000256" key="6">
    <source>
        <dbReference type="ARBA" id="ARBA00022692"/>
    </source>
</evidence>
<feature type="transmembrane region" description="Helical" evidence="10">
    <location>
        <begin position="31"/>
        <end position="52"/>
    </location>
</feature>
<evidence type="ECO:0000256" key="2">
    <source>
        <dbReference type="ARBA" id="ARBA00007783"/>
    </source>
</evidence>
<reference evidence="12" key="1">
    <citation type="submission" date="2006-06" db="EMBL/GenBank/DDBJ databases">
        <title>Complete sequence of chromosome of Chelativorans sp. BNC1.</title>
        <authorList>
            <consortium name="US DOE Joint Genome Institute"/>
            <person name="Copeland A."/>
            <person name="Lucas S."/>
            <person name="Lapidus A."/>
            <person name="Barry K."/>
            <person name="Detter J.C."/>
            <person name="Glavina del Rio T."/>
            <person name="Hammon N."/>
            <person name="Israni S."/>
            <person name="Dalin E."/>
            <person name="Tice H."/>
            <person name="Pitluck S."/>
            <person name="Chertkov O."/>
            <person name="Brettin T."/>
            <person name="Bruce D."/>
            <person name="Han C."/>
            <person name="Tapia R."/>
            <person name="Gilna P."/>
            <person name="Schmutz J."/>
            <person name="Larimer F."/>
            <person name="Land M."/>
            <person name="Hauser L."/>
            <person name="Kyrpides N."/>
            <person name="Mikhailova N."/>
            <person name="Richardson P."/>
        </authorList>
    </citation>
    <scope>NUCLEOTIDE SEQUENCE</scope>
    <source>
        <strain evidence="12">BNC1</strain>
    </source>
</reference>
<keyword evidence="8" id="KW-0625">Polysaccharide transport</keyword>
<dbReference type="STRING" id="266779.Meso_2757"/>
<evidence type="ECO:0000256" key="10">
    <source>
        <dbReference type="SAM" id="Phobius"/>
    </source>
</evidence>
<dbReference type="eggNOG" id="COG1682">
    <property type="taxonomic scope" value="Bacteria"/>
</dbReference>
<evidence type="ECO:0000256" key="8">
    <source>
        <dbReference type="ARBA" id="ARBA00023047"/>
    </source>
</evidence>
<dbReference type="GO" id="GO:0043190">
    <property type="term" value="C:ATP-binding cassette (ABC) transporter complex"/>
    <property type="evidence" value="ECO:0007669"/>
    <property type="project" value="InterPro"/>
</dbReference>
<protein>
    <submittedName>
        <fullName evidence="12">ABC-2 type transporter</fullName>
    </submittedName>
</protein>
<evidence type="ECO:0000256" key="3">
    <source>
        <dbReference type="ARBA" id="ARBA00022448"/>
    </source>
</evidence>
<comment type="similarity">
    <text evidence="2">Belongs to the ABC-2 integral membrane protein family.</text>
</comment>
<evidence type="ECO:0000256" key="9">
    <source>
        <dbReference type="ARBA" id="ARBA00023136"/>
    </source>
</evidence>
<keyword evidence="9 10" id="KW-0472">Membrane</keyword>
<dbReference type="AlphaFoldDB" id="Q11EP1"/>
<dbReference type="KEGG" id="mes:Meso_2757"/>
<evidence type="ECO:0000313" key="12">
    <source>
        <dbReference type="EMBL" id="ABG64134.1"/>
    </source>
</evidence>
<feature type="domain" description="ABC-2 type transporter transmembrane" evidence="11">
    <location>
        <begin position="12"/>
        <end position="218"/>
    </location>
</feature>
<dbReference type="InterPro" id="IPR013525">
    <property type="entry name" value="ABC2_TM"/>
</dbReference>
<keyword evidence="7 10" id="KW-1133">Transmembrane helix</keyword>
<dbReference type="HOGENOM" id="CLU_060703_5_0_5"/>
<feature type="transmembrane region" description="Helical" evidence="10">
    <location>
        <begin position="231"/>
        <end position="250"/>
    </location>
</feature>
<evidence type="ECO:0000256" key="1">
    <source>
        <dbReference type="ARBA" id="ARBA00004651"/>
    </source>
</evidence>
<feature type="transmembrane region" description="Helical" evidence="10">
    <location>
        <begin position="142"/>
        <end position="164"/>
    </location>
</feature>
<keyword evidence="3" id="KW-0813">Transport</keyword>
<keyword evidence="4" id="KW-1003">Cell membrane</keyword>
<feature type="transmembrane region" description="Helical" evidence="10">
    <location>
        <begin position="105"/>
        <end position="130"/>
    </location>
</feature>
<evidence type="ECO:0000256" key="4">
    <source>
        <dbReference type="ARBA" id="ARBA00022475"/>
    </source>
</evidence>
<dbReference type="PRINTS" id="PR00164">
    <property type="entry name" value="ABC2TRNSPORT"/>
</dbReference>
<dbReference type="OrthoDB" id="9255971at2"/>
<sequence length="255" mass="27863">MEASLTTQVRVIAALVLRETRATFGTSQIGYLWAIIVPAAGTMLLVLLFSAVGRHPPFGASLALFFATGILTLEFFNKLSASLMTAFEANRALMAYPLLKGADFLFARATLIGATYALIMGLFFCTLIALDMAGPPAHPMALMEAFAVTLIFGFGFGATNAVIVSLLDSWRHVEKILTRPLIFISGVFYVPSALPASAREWVAWNPVLHAIEWLRNGYYANYDSRVLDKTYLVGIALCLVFTGLAGERLTRSRRN</sequence>